<name>Q2R3G4_ORYSJ</name>
<organism evidence="2">
    <name type="scientific">Oryza sativa subsp. japonica</name>
    <name type="common">Rice</name>
    <dbReference type="NCBI Taxonomy" id="39947"/>
    <lineage>
        <taxon>Eukaryota</taxon>
        <taxon>Viridiplantae</taxon>
        <taxon>Streptophyta</taxon>
        <taxon>Embryophyta</taxon>
        <taxon>Tracheophyta</taxon>
        <taxon>Spermatophyta</taxon>
        <taxon>Magnoliopsida</taxon>
        <taxon>Liliopsida</taxon>
        <taxon>Poales</taxon>
        <taxon>Poaceae</taxon>
        <taxon>BOP clade</taxon>
        <taxon>Oryzoideae</taxon>
        <taxon>Oryzeae</taxon>
        <taxon>Oryzinae</taxon>
        <taxon>Oryza</taxon>
        <taxon>Oryza sativa</taxon>
    </lineage>
</organism>
<protein>
    <submittedName>
        <fullName evidence="2">Uncharacterized protein</fullName>
    </submittedName>
</protein>
<accession>Q2R3G4</accession>
<evidence type="ECO:0000256" key="1">
    <source>
        <dbReference type="SAM" id="MobiDB-lite"/>
    </source>
</evidence>
<reference evidence="2" key="3">
    <citation type="submission" date="2006-01" db="EMBL/GenBank/DDBJ databases">
        <authorList>
            <person name="Buell R."/>
        </authorList>
    </citation>
    <scope>NUCLEOTIDE SEQUENCE</scope>
</reference>
<feature type="region of interest" description="Disordered" evidence="1">
    <location>
        <begin position="29"/>
        <end position="53"/>
    </location>
</feature>
<dbReference type="EMBL" id="DP000010">
    <property type="protein sequence ID" value="ABA93983.1"/>
    <property type="molecule type" value="Genomic_DNA"/>
</dbReference>
<evidence type="ECO:0000313" key="2">
    <source>
        <dbReference type="EMBL" id="ABA93983.1"/>
    </source>
</evidence>
<gene>
    <name evidence="2" type="ordered locus">LOC_Os11g32020</name>
</gene>
<dbReference type="AlphaFoldDB" id="Q2R3G4"/>
<proteinExistence type="predicted"/>
<sequence length="81" mass="8368">MGMSTTLGNIQAGERTACSPTALISQAPRHDANFEPDSSAANAPPSAPSPGLVGWPQDIIGDIEFFPIGLLPSPLPPLLVF</sequence>
<reference evidence="2" key="2">
    <citation type="submission" date="2005-04" db="EMBL/GenBank/DDBJ databases">
        <authorList>
            <person name="Buell C.R."/>
            <person name="Wing R.A."/>
            <person name="McCombie W.A."/>
            <person name="Ouyang S."/>
        </authorList>
    </citation>
    <scope>NUCLEOTIDE SEQUENCE</scope>
</reference>
<reference evidence="2" key="1">
    <citation type="journal article" date="2005" name="BMC Biol.">
        <title>The sequence of rice chromosomes 11 and 12, rich in disease resistance genes and recent gene duplications.</title>
        <authorList>
            <consortium name="The rice chromosomes 11 and 12 sequencing consortia"/>
        </authorList>
    </citation>
    <scope>NUCLEOTIDE SEQUENCE [LARGE SCALE GENOMIC DNA]</scope>
</reference>